<accession>A0ABY8EA39</accession>
<dbReference type="RefSeq" id="WP_277731752.1">
    <property type="nucleotide sequence ID" value="NZ_CP120733.1"/>
</dbReference>
<feature type="transmembrane region" description="Helical" evidence="1">
    <location>
        <begin position="80"/>
        <end position="100"/>
    </location>
</feature>
<keyword evidence="1" id="KW-0812">Transmembrane</keyword>
<evidence type="ECO:0000313" key="3">
    <source>
        <dbReference type="Proteomes" id="UP001222800"/>
    </source>
</evidence>
<proteinExistence type="predicted"/>
<feature type="transmembrane region" description="Helical" evidence="1">
    <location>
        <begin position="47"/>
        <end position="68"/>
    </location>
</feature>
<evidence type="ECO:0000256" key="1">
    <source>
        <dbReference type="SAM" id="Phobius"/>
    </source>
</evidence>
<organism evidence="2 3">
    <name type="scientific">Tepidibacter hydrothermalis</name>
    <dbReference type="NCBI Taxonomy" id="3036126"/>
    <lineage>
        <taxon>Bacteria</taxon>
        <taxon>Bacillati</taxon>
        <taxon>Bacillota</taxon>
        <taxon>Clostridia</taxon>
        <taxon>Peptostreptococcales</taxon>
        <taxon>Peptostreptococcaceae</taxon>
        <taxon>Tepidibacter</taxon>
    </lineage>
</organism>
<evidence type="ECO:0008006" key="4">
    <source>
        <dbReference type="Google" id="ProtNLM"/>
    </source>
</evidence>
<keyword evidence="3" id="KW-1185">Reference proteome</keyword>
<name>A0ABY8EA39_9FIRM</name>
<reference evidence="2 3" key="1">
    <citation type="submission" date="2023-03" db="EMBL/GenBank/DDBJ databases">
        <title>Complete genome sequence of Tepidibacter sp. SWIR-1, isolated from a deep-sea hydrothermal vent.</title>
        <authorList>
            <person name="Li X."/>
        </authorList>
    </citation>
    <scope>NUCLEOTIDE SEQUENCE [LARGE SCALE GENOMIC DNA]</scope>
    <source>
        <strain evidence="2 3">SWIR-1</strain>
    </source>
</reference>
<keyword evidence="1" id="KW-0472">Membrane</keyword>
<dbReference type="Proteomes" id="UP001222800">
    <property type="component" value="Chromosome"/>
</dbReference>
<keyword evidence="1" id="KW-1133">Transmembrane helix</keyword>
<dbReference type="EMBL" id="CP120733">
    <property type="protein sequence ID" value="WFD09801.1"/>
    <property type="molecule type" value="Genomic_DNA"/>
</dbReference>
<sequence length="240" mass="27442">MNDKTKAGILIFLMSITFYMMLTTPYTHALGDYILEFVGLKAWTGDYSGNHLTIIYFGILFMIFLHLVGKYVIDGLGIRIRSVFLIFVVLVTVFYSITGITAKNIKKNSSGLLAIGYNPAHSSMNYRYEDNKFVEFIAEFELTNYSDEKKTFYLSIDSPFYREDGIDPISFYTFDGDRAVFELEGNETKLFLLSLDNYNVIWNRNFGSGGGTVQQLVLTSDKGNKVRLDNKNFFGFELSR</sequence>
<evidence type="ECO:0000313" key="2">
    <source>
        <dbReference type="EMBL" id="WFD09801.1"/>
    </source>
</evidence>
<gene>
    <name evidence="2" type="ORF">P4S50_15590</name>
</gene>
<protein>
    <recommendedName>
        <fullName evidence="4">DUF4352 domain-containing protein</fullName>
    </recommendedName>
</protein>
<feature type="transmembrane region" description="Helical" evidence="1">
    <location>
        <begin position="7"/>
        <end position="27"/>
    </location>
</feature>